<evidence type="ECO:0000313" key="1">
    <source>
        <dbReference type="EMBL" id="RNA02472.1"/>
    </source>
</evidence>
<keyword evidence="2" id="KW-1185">Reference proteome</keyword>
<proteinExistence type="predicted"/>
<evidence type="ECO:0000313" key="2">
    <source>
        <dbReference type="Proteomes" id="UP000276133"/>
    </source>
</evidence>
<name>A0A3M7PTI9_BRAPC</name>
<accession>A0A3M7PTI9</accession>
<dbReference type="Proteomes" id="UP000276133">
    <property type="component" value="Unassembled WGS sequence"/>
</dbReference>
<dbReference type="EMBL" id="REGN01008867">
    <property type="protein sequence ID" value="RNA02472.1"/>
    <property type="molecule type" value="Genomic_DNA"/>
</dbReference>
<organism evidence="1 2">
    <name type="scientific">Brachionus plicatilis</name>
    <name type="common">Marine rotifer</name>
    <name type="synonym">Brachionus muelleri</name>
    <dbReference type="NCBI Taxonomy" id="10195"/>
    <lineage>
        <taxon>Eukaryota</taxon>
        <taxon>Metazoa</taxon>
        <taxon>Spiralia</taxon>
        <taxon>Gnathifera</taxon>
        <taxon>Rotifera</taxon>
        <taxon>Eurotatoria</taxon>
        <taxon>Monogononta</taxon>
        <taxon>Pseudotrocha</taxon>
        <taxon>Ploima</taxon>
        <taxon>Brachionidae</taxon>
        <taxon>Brachionus</taxon>
    </lineage>
</organism>
<comment type="caution">
    <text evidence="1">The sequence shown here is derived from an EMBL/GenBank/DDBJ whole genome shotgun (WGS) entry which is preliminary data.</text>
</comment>
<gene>
    <name evidence="1" type="ORF">BpHYR1_009209</name>
</gene>
<sequence>MISKMTLSMTLTQTGDFKKKQLCYYHLKENKEESESISNEAKVLQDDNFWQKCAKNSLRVCPDLIPPKCKNHCGREQERFLDPINPAWLTHLLNLNSNYFYFRLYFTNSVCEVTWNSSENIHLKIFNRFYLTTNNNQIYLKK</sequence>
<reference evidence="1 2" key="1">
    <citation type="journal article" date="2018" name="Sci. Rep.">
        <title>Genomic signatures of local adaptation to the degree of environmental predictability in rotifers.</title>
        <authorList>
            <person name="Franch-Gras L."/>
            <person name="Hahn C."/>
            <person name="Garcia-Roger E.M."/>
            <person name="Carmona M.J."/>
            <person name="Serra M."/>
            <person name="Gomez A."/>
        </authorList>
    </citation>
    <scope>NUCLEOTIDE SEQUENCE [LARGE SCALE GENOMIC DNA]</scope>
    <source>
        <strain evidence="1">HYR1</strain>
    </source>
</reference>
<dbReference type="AlphaFoldDB" id="A0A3M7PTI9"/>
<protein>
    <submittedName>
        <fullName evidence="1">Uncharacterized protein</fullName>
    </submittedName>
</protein>